<evidence type="ECO:0000313" key="1">
    <source>
        <dbReference type="EMBL" id="EKY00785.1"/>
    </source>
</evidence>
<dbReference type="PATRIC" id="fig|1127699.3.peg.1082"/>
<sequence length="52" mass="6019">MLNADAKIQLLIENVEWTIDNSSENAVILTFIPYSCHSQKRYFLSFIGRLNT</sequence>
<name>L1NBY9_9BACT</name>
<dbReference type="EMBL" id="AMEP01000082">
    <property type="protein sequence ID" value="EKY00785.1"/>
    <property type="molecule type" value="Genomic_DNA"/>
</dbReference>
<proteinExistence type="predicted"/>
<dbReference type="HOGENOM" id="CLU_3083311_0_0_10"/>
<accession>L1NBY9</accession>
<keyword evidence="2" id="KW-1185">Reference proteome</keyword>
<comment type="caution">
    <text evidence="1">The sequence shown here is derived from an EMBL/GenBank/DDBJ whole genome shotgun (WGS) entry which is preliminary data.</text>
</comment>
<organism evidence="1 2">
    <name type="scientific">Hoylesella saccharolytica F0055</name>
    <dbReference type="NCBI Taxonomy" id="1127699"/>
    <lineage>
        <taxon>Bacteria</taxon>
        <taxon>Pseudomonadati</taxon>
        <taxon>Bacteroidota</taxon>
        <taxon>Bacteroidia</taxon>
        <taxon>Bacteroidales</taxon>
        <taxon>Prevotellaceae</taxon>
        <taxon>Hoylesella</taxon>
    </lineage>
</organism>
<dbReference type="STRING" id="1127699.HMPREF9151_01172"/>
<reference evidence="1 2" key="1">
    <citation type="submission" date="2012-05" db="EMBL/GenBank/DDBJ databases">
        <authorList>
            <person name="Weinstock G."/>
            <person name="Sodergren E."/>
            <person name="Lobos E.A."/>
            <person name="Fulton L."/>
            <person name="Fulton R."/>
            <person name="Courtney L."/>
            <person name="Fronick C."/>
            <person name="O'Laughlin M."/>
            <person name="Godfrey J."/>
            <person name="Wilson R.M."/>
            <person name="Miner T."/>
            <person name="Farmer C."/>
            <person name="Delehaunty K."/>
            <person name="Cordes M."/>
            <person name="Minx P."/>
            <person name="Tomlinson C."/>
            <person name="Chen J."/>
            <person name="Wollam A."/>
            <person name="Pepin K.H."/>
            <person name="Bhonagiri V."/>
            <person name="Zhang X."/>
            <person name="Suruliraj S."/>
            <person name="Warren W."/>
            <person name="Mitreva M."/>
            <person name="Mardis E.R."/>
            <person name="Wilson R.K."/>
        </authorList>
    </citation>
    <scope>NUCLEOTIDE SEQUENCE [LARGE SCALE GENOMIC DNA]</scope>
    <source>
        <strain evidence="1 2">F0055</strain>
    </source>
</reference>
<dbReference type="Proteomes" id="UP000010433">
    <property type="component" value="Unassembled WGS sequence"/>
</dbReference>
<gene>
    <name evidence="1" type="ORF">HMPREF9151_01172</name>
</gene>
<protein>
    <submittedName>
        <fullName evidence="1">Toxin-antitoxin system, antitoxin component domain protein</fullName>
    </submittedName>
</protein>
<evidence type="ECO:0000313" key="2">
    <source>
        <dbReference type="Proteomes" id="UP000010433"/>
    </source>
</evidence>
<dbReference type="AlphaFoldDB" id="L1NBY9"/>